<reference evidence="1 2" key="1">
    <citation type="submission" date="2015-03" db="EMBL/GenBank/DDBJ databases">
        <authorList>
            <consortium name="Pathogen Informatics"/>
            <person name="Murphy D."/>
        </authorList>
    </citation>
    <scope>NUCLEOTIDE SEQUENCE [LARGE SCALE GENOMIC DNA]</scope>
    <source>
        <strain evidence="1 2">FE82747</strain>
    </source>
</reference>
<comment type="caution">
    <text evidence="1">The sequence shown here is derived from an EMBL/GenBank/DDBJ whole genome shotgun (WGS) entry which is preliminary data.</text>
</comment>
<gene>
    <name evidence="1" type="ORF">ERS008502_00892</name>
</gene>
<name>A0AA36PL17_YERMO</name>
<organism evidence="1 2">
    <name type="scientific">Yersinia mollaretii</name>
    <dbReference type="NCBI Taxonomy" id="33060"/>
    <lineage>
        <taxon>Bacteria</taxon>
        <taxon>Pseudomonadati</taxon>
        <taxon>Pseudomonadota</taxon>
        <taxon>Gammaproteobacteria</taxon>
        <taxon>Enterobacterales</taxon>
        <taxon>Yersiniaceae</taxon>
        <taxon>Yersinia</taxon>
    </lineage>
</organism>
<dbReference type="PANTHER" id="PTHR34413">
    <property type="entry name" value="PROPHAGE TAIL FIBER ASSEMBLY PROTEIN HOMOLOG TFAE-RELATED-RELATED"/>
    <property type="match status" value="1"/>
</dbReference>
<accession>A0AA36PL17</accession>
<dbReference type="RefSeq" id="WP_049647339.1">
    <property type="nucleotide sequence ID" value="NZ_CABHYS010000012.1"/>
</dbReference>
<dbReference type="Proteomes" id="UP000040841">
    <property type="component" value="Unassembled WGS sequence"/>
</dbReference>
<evidence type="ECO:0000313" key="1">
    <source>
        <dbReference type="EMBL" id="CNH59541.1"/>
    </source>
</evidence>
<protein>
    <submittedName>
        <fullName evidence="1">Tail fiber assembly protein p37</fullName>
    </submittedName>
</protein>
<dbReference type="PANTHER" id="PTHR34413:SF2">
    <property type="entry name" value="PROPHAGE TAIL FIBER ASSEMBLY PROTEIN HOMOLOG TFAE-RELATED"/>
    <property type="match status" value="1"/>
</dbReference>
<dbReference type="Pfam" id="PF02413">
    <property type="entry name" value="Caudo_TAP"/>
    <property type="match status" value="1"/>
</dbReference>
<evidence type="ECO:0000313" key="2">
    <source>
        <dbReference type="Proteomes" id="UP000040841"/>
    </source>
</evidence>
<dbReference type="AlphaFoldDB" id="A0AA36PL17"/>
<dbReference type="InterPro" id="IPR003458">
    <property type="entry name" value="Phage_T4_Gp38_tail_assem"/>
</dbReference>
<sequence length="140" mass="15643">MKALFSPSLATFIPDYMAEDGSYPPEISDNFVAVTDEELTTYWRQAPPEGKTLGATDGHPAWVELPPPTHEELIASANAKKNQLKAIADSEIDWRQDAVDGDFAEGDEVKDLAVWKKYRVLLMRIDTSKVPDIVWPTIPQ</sequence>
<proteinExistence type="predicted"/>
<dbReference type="InterPro" id="IPR051220">
    <property type="entry name" value="TFA_Chaperone"/>
</dbReference>
<dbReference type="EMBL" id="CQBM01000001">
    <property type="protein sequence ID" value="CNH59541.1"/>
    <property type="molecule type" value="Genomic_DNA"/>
</dbReference>